<protein>
    <recommendedName>
        <fullName evidence="1">Apea-like HEPN domain-containing protein</fullName>
    </recommendedName>
</protein>
<reference evidence="2 3" key="1">
    <citation type="submission" date="2017-06" db="EMBL/GenBank/DDBJ databases">
        <title>Complete genome of Francisella halioticida.</title>
        <authorList>
            <person name="Sjodin A."/>
        </authorList>
    </citation>
    <scope>NUCLEOTIDE SEQUENCE [LARGE SCALE GENOMIC DNA]</scope>
    <source>
        <strain evidence="2 3">DSM 23729</strain>
    </source>
</reference>
<dbReference type="EMBL" id="CP022132">
    <property type="protein sequence ID" value="ASG68428.1"/>
    <property type="molecule type" value="Genomic_DNA"/>
</dbReference>
<name>A0ABM6M110_9GAMM</name>
<gene>
    <name evidence="2" type="ORF">CDV26_08505</name>
</gene>
<dbReference type="Pfam" id="PF18739">
    <property type="entry name" value="HEPN_Apea"/>
    <property type="match status" value="1"/>
</dbReference>
<feature type="domain" description="Apea-like HEPN" evidence="1">
    <location>
        <begin position="100"/>
        <end position="233"/>
    </location>
</feature>
<dbReference type="InterPro" id="IPR041229">
    <property type="entry name" value="HEPN_Apea"/>
</dbReference>
<organism evidence="2 3">
    <name type="scientific">Francisella halioticida</name>
    <dbReference type="NCBI Taxonomy" id="549298"/>
    <lineage>
        <taxon>Bacteria</taxon>
        <taxon>Pseudomonadati</taxon>
        <taxon>Pseudomonadota</taxon>
        <taxon>Gammaproteobacteria</taxon>
        <taxon>Thiotrichales</taxon>
        <taxon>Francisellaceae</taxon>
        <taxon>Francisella</taxon>
    </lineage>
</organism>
<dbReference type="Proteomes" id="UP000249910">
    <property type="component" value="Chromosome"/>
</dbReference>
<sequence>MSFIIGNDISVNSLKITFDTTMYSTMKASLYYPHTKYCHQRKSRYPLYPLGRDLRFDTFGYPEFDISVFDRFFSLDNDNSSKWKKYRKYRDMNSVEERFLGYFRLLESLAFKSKNYVNEEILGSLIDKFESCLVKRFGDKKSVIGFLKDLLRYNGSKYNTVKCIGDFYKSLPKEIRDKWIFSGSDISGICKLRNDITHANDYQESDISLYKKSIFIETLLVFALYEKLGISSDKVALIIHSLDGHDHIMNRG</sequence>
<evidence type="ECO:0000259" key="1">
    <source>
        <dbReference type="Pfam" id="PF18739"/>
    </source>
</evidence>
<evidence type="ECO:0000313" key="2">
    <source>
        <dbReference type="EMBL" id="ASG68428.1"/>
    </source>
</evidence>
<keyword evidence="3" id="KW-1185">Reference proteome</keyword>
<accession>A0ABM6M110</accession>
<proteinExistence type="predicted"/>
<evidence type="ECO:0000313" key="3">
    <source>
        <dbReference type="Proteomes" id="UP000249910"/>
    </source>
</evidence>